<evidence type="ECO:0000259" key="2">
    <source>
        <dbReference type="Pfam" id="PF24883"/>
    </source>
</evidence>
<dbReference type="PANTHER" id="PTHR10039:SF14">
    <property type="entry name" value="NACHT DOMAIN-CONTAINING PROTEIN"/>
    <property type="match status" value="1"/>
</dbReference>
<dbReference type="InterPro" id="IPR056884">
    <property type="entry name" value="NPHP3-like_N"/>
</dbReference>
<organism evidence="3 4">
    <name type="scientific">Marasmius crinis-equi</name>
    <dbReference type="NCBI Taxonomy" id="585013"/>
    <lineage>
        <taxon>Eukaryota</taxon>
        <taxon>Fungi</taxon>
        <taxon>Dikarya</taxon>
        <taxon>Basidiomycota</taxon>
        <taxon>Agaricomycotina</taxon>
        <taxon>Agaricomycetes</taxon>
        <taxon>Agaricomycetidae</taxon>
        <taxon>Agaricales</taxon>
        <taxon>Marasmiineae</taxon>
        <taxon>Marasmiaceae</taxon>
        <taxon>Marasmius</taxon>
    </lineage>
</organism>
<keyword evidence="1" id="KW-0677">Repeat</keyword>
<feature type="domain" description="Nephrocystin 3-like N-terminal" evidence="2">
    <location>
        <begin position="484"/>
        <end position="651"/>
    </location>
</feature>
<dbReference type="Gene3D" id="3.40.50.300">
    <property type="entry name" value="P-loop containing nucleotide triphosphate hydrolases"/>
    <property type="match status" value="1"/>
</dbReference>
<dbReference type="InterPro" id="IPR027417">
    <property type="entry name" value="P-loop_NTPase"/>
</dbReference>
<proteinExistence type="predicted"/>
<protein>
    <recommendedName>
        <fullName evidence="2">Nephrocystin 3-like N-terminal domain-containing protein</fullName>
    </recommendedName>
</protein>
<evidence type="ECO:0000313" key="4">
    <source>
        <dbReference type="Proteomes" id="UP001465976"/>
    </source>
</evidence>
<name>A0ABR3FCU3_9AGAR</name>
<keyword evidence="4" id="KW-1185">Reference proteome</keyword>
<dbReference type="Pfam" id="PF24883">
    <property type="entry name" value="NPHP3_N"/>
    <property type="match status" value="1"/>
</dbReference>
<sequence>MSTDASGTSTPQSGGRSVVAAIEQTGYERTISRPTLITLIKLKQTDLLGKTPEKYTLAVKSRGGETLREPKWDSTRGGWPIDLVQIRGLDTENLSIELRELRVAGLIPWTIARGQLTVQEVESAIHASQDQLEMSTDILSQHALSTTDKKLVFILDVSTPSLVPIWITSIALADSVENLVDEALKNLDLVFTSRQGKRLRKSVWDSSRRCWNVGLPQLQGQATEELSIKLRRKRRGGMLHKTLTTVTLNIREGEQALSNEFKKGKQHFGIPTLDTKHVVLPHSVTQIVEKTMVISEVLEKLSGMLQKKCELDRELLDLIDSMNQLYECAIVQDGLKNYATFHVLFDAMIQQTIECFLFVSNYISDGYFRETCSTFVPAAYIPVLMRSLAGHMTTVSDKIDRFKSSFENLKTHFNNGLLRTSAITTIATKDLVVGLHESMHHLDNKLNLQDTKRVLEQELGTMEFRLPSNLPRCLLGTRQRTLSKILDWIVQGKESLLWLSGVAGSGKSSVMATLHDYLRTMGCSSHLAAYIRFRRSHFETPSKFVQALIYQLARFDSSLGALIAQAMKDDSILSLPLSHQLQSLLIQPLRMHKPDIKEQTQIVVLIDGLDECMQEAGGSDTFHTLLTLLSHLASPGTFHSFPFLRFIVASRPEEPIHAAFTRSLTPDNDLDDLPNILHFRLDTSSSETTADILKYLTTRFEEIFYKNHKFRELCKKADAVPCLANSSHGLFIWAYVISRFLGDFPSEERLQSALNMIIPKDSPGGAVLSNLYTTVLNGVAAEHGDEDIKSDIRSLIGLVIAVGRVKALILSRMPGLTKILLHGLLQHLTGSKADDILSLLPRLGAVIEGVHSPNAELFLLHKSLEDYLTDANRAGDAWYIDVKGHWIPKVAECCIQMVHSNVFSDTAKTSNILAFAHHYWTWAFFSQLDRDHPFPTECPLSHMFLDILQQGFLQWVYHAYSHKQSGSGGEPFWATYGGLDHMGYEIKETPKVVHEAFNIIHTWHPKVILGRFDETPTLHKYSLPQFSNIASGSRDFWTILHAIESVTNNSEADLFDWLKPIDVFRHESDGDSMVVEISGVPNQDVLGKMYDELEYAKWLDLSHYEVPQEVEK</sequence>
<dbReference type="EMBL" id="JBAHYK010000538">
    <property type="protein sequence ID" value="KAL0573143.1"/>
    <property type="molecule type" value="Genomic_DNA"/>
</dbReference>
<accession>A0ABR3FCU3</accession>
<dbReference type="PANTHER" id="PTHR10039">
    <property type="entry name" value="AMELOGENIN"/>
    <property type="match status" value="1"/>
</dbReference>
<dbReference type="Proteomes" id="UP001465976">
    <property type="component" value="Unassembled WGS sequence"/>
</dbReference>
<gene>
    <name evidence="3" type="ORF">V5O48_008819</name>
</gene>
<evidence type="ECO:0000313" key="3">
    <source>
        <dbReference type="EMBL" id="KAL0573143.1"/>
    </source>
</evidence>
<dbReference type="SUPFAM" id="SSF52540">
    <property type="entry name" value="P-loop containing nucleoside triphosphate hydrolases"/>
    <property type="match status" value="1"/>
</dbReference>
<evidence type="ECO:0000256" key="1">
    <source>
        <dbReference type="ARBA" id="ARBA00022737"/>
    </source>
</evidence>
<comment type="caution">
    <text evidence="3">The sequence shown here is derived from an EMBL/GenBank/DDBJ whole genome shotgun (WGS) entry which is preliminary data.</text>
</comment>
<reference evidence="3 4" key="1">
    <citation type="submission" date="2024-02" db="EMBL/GenBank/DDBJ databases">
        <title>A draft genome for the cacao thread blight pathogen Marasmius crinis-equi.</title>
        <authorList>
            <person name="Cohen S.P."/>
            <person name="Baruah I.K."/>
            <person name="Amoako-Attah I."/>
            <person name="Bukari Y."/>
            <person name="Meinhardt L.W."/>
            <person name="Bailey B.A."/>
        </authorList>
    </citation>
    <scope>NUCLEOTIDE SEQUENCE [LARGE SCALE GENOMIC DNA]</scope>
    <source>
        <strain evidence="3 4">GH-76</strain>
    </source>
</reference>